<keyword evidence="3" id="KW-1185">Reference proteome</keyword>
<feature type="transmembrane region" description="Helical" evidence="1">
    <location>
        <begin position="132"/>
        <end position="151"/>
    </location>
</feature>
<feature type="transmembrane region" description="Helical" evidence="1">
    <location>
        <begin position="252"/>
        <end position="274"/>
    </location>
</feature>
<feature type="transmembrane region" description="Helical" evidence="1">
    <location>
        <begin position="186"/>
        <end position="211"/>
    </location>
</feature>
<evidence type="ECO:0000313" key="3">
    <source>
        <dbReference type="Proteomes" id="UP000663923"/>
    </source>
</evidence>
<keyword evidence="1" id="KW-0812">Transmembrane</keyword>
<feature type="transmembrane region" description="Helical" evidence="1">
    <location>
        <begin position="394"/>
        <end position="412"/>
    </location>
</feature>
<accession>A0ABX7T340</accession>
<keyword evidence="1" id="KW-1133">Transmembrane helix</keyword>
<feature type="transmembrane region" description="Helical" evidence="1">
    <location>
        <begin position="223"/>
        <end position="240"/>
    </location>
</feature>
<dbReference type="Proteomes" id="UP000663923">
    <property type="component" value="Chromosome"/>
</dbReference>
<protein>
    <recommendedName>
        <fullName evidence="4">AcrB/AcrD/AcrF family protein</fullName>
    </recommendedName>
</protein>
<feature type="transmembrane region" description="Helical" evidence="1">
    <location>
        <begin position="340"/>
        <end position="359"/>
    </location>
</feature>
<evidence type="ECO:0008006" key="4">
    <source>
        <dbReference type="Google" id="ProtNLM"/>
    </source>
</evidence>
<dbReference type="RefSeq" id="WP_207986326.1">
    <property type="nucleotide sequence ID" value="NZ_CP071794.1"/>
</dbReference>
<evidence type="ECO:0000313" key="2">
    <source>
        <dbReference type="EMBL" id="QTD54492.1"/>
    </source>
</evidence>
<feature type="transmembrane region" description="Helical" evidence="1">
    <location>
        <begin position="424"/>
        <end position="444"/>
    </location>
</feature>
<keyword evidence="1" id="KW-0472">Membrane</keyword>
<feature type="transmembrane region" description="Helical" evidence="1">
    <location>
        <begin position="371"/>
        <end position="388"/>
    </location>
</feature>
<feature type="transmembrane region" description="Helical" evidence="1">
    <location>
        <begin position="12"/>
        <end position="29"/>
    </location>
</feature>
<name>A0ABX7T340_9SPHN</name>
<feature type="transmembrane region" description="Helical" evidence="1">
    <location>
        <begin position="102"/>
        <end position="120"/>
    </location>
</feature>
<gene>
    <name evidence="2" type="ORF">J4G78_09310</name>
</gene>
<reference evidence="2 3" key="1">
    <citation type="submission" date="2021-03" db="EMBL/GenBank/DDBJ databases">
        <title>Complete genome of Parasphingorhabdus_sp.JHSY0214.</title>
        <authorList>
            <person name="Yoo J.H."/>
            <person name="Bae J.W."/>
        </authorList>
    </citation>
    <scope>NUCLEOTIDE SEQUENCE [LARGE SCALE GENOMIC DNA]</scope>
    <source>
        <strain evidence="2 3">JHSY0214</strain>
    </source>
</reference>
<feature type="transmembrane region" description="Helical" evidence="1">
    <location>
        <begin position="157"/>
        <end position="174"/>
    </location>
</feature>
<evidence type="ECO:0000256" key="1">
    <source>
        <dbReference type="SAM" id="Phobius"/>
    </source>
</evidence>
<organism evidence="2 3">
    <name type="scientific">Parasphingorhabdus cellanae</name>
    <dbReference type="NCBI Taxonomy" id="2806553"/>
    <lineage>
        <taxon>Bacteria</taxon>
        <taxon>Pseudomonadati</taxon>
        <taxon>Pseudomonadota</taxon>
        <taxon>Alphaproteobacteria</taxon>
        <taxon>Sphingomonadales</taxon>
        <taxon>Sphingomonadaceae</taxon>
        <taxon>Parasphingorhabdus</taxon>
    </lineage>
</organism>
<dbReference type="EMBL" id="CP071794">
    <property type="protein sequence ID" value="QTD54492.1"/>
    <property type="molecule type" value="Genomic_DNA"/>
</dbReference>
<sequence length="593" mass="64383">MTLTDRLRGKLPLILIWLAVSAVLIVVSLDQIVSGIGWGPDDQLRQVQLRDWLAGQSWFDTTQYRIASPDSQPMHWPRLVELPLALVILILSPVIGPASAELAAMVIVPLVALGLAMWLVAKIAEQLFDRKIALLSAALTATAVAVVAQLRPMRIDHHGWQIVLALAVLWTMFWPDKRKAGQVMGLSLALWLSISLEGLPLAVAFIALLSFRWVVSLDEGVRLFWTLAGFLVGTLVLYLVNHGQIEILVNYCDAIAPAHLMACAAGALVILPAIKFAPASWPVRLMALGVAGGSALGTFYASAPQCVGSAFGQLDPMVRDYWLVNVREGMPIWTQPWKEIVTLFGGSIVVGLGSLAYIQWRGSDGVDREKLFLLTYALLWAFIVSLLVQRAAAVAAVYALPLVGWAVQNAFVRARAITRPLTRILATVAVVFLILPGPLMLGMMNAVDGKKAGADVKKTKSSDASLACDSSESLAALNALPRSHMIAPFDFGPEILVQTPHSVLATSHHRNDGAMADQIRIFTAPPETARHIVEARGIGYILACPDEAELNLYAKKHPEGLWAMLGENEQPDWLEPVKLSGSAPSLWRVVPKQ</sequence>
<proteinExistence type="predicted"/>
<feature type="transmembrane region" description="Helical" evidence="1">
    <location>
        <begin position="79"/>
        <end position="96"/>
    </location>
</feature>